<evidence type="ECO:0000313" key="3">
    <source>
        <dbReference type="EMBL" id="RRQ22179.1"/>
    </source>
</evidence>
<gene>
    <name evidence="3" type="ORF">D6C00_09585</name>
</gene>
<feature type="transmembrane region" description="Helical" evidence="1">
    <location>
        <begin position="139"/>
        <end position="162"/>
    </location>
</feature>
<dbReference type="EMBL" id="QZMU01000001">
    <property type="protein sequence ID" value="RRQ22179.1"/>
    <property type="molecule type" value="Genomic_DNA"/>
</dbReference>
<dbReference type="PANTHER" id="PTHR42208">
    <property type="entry name" value="HEAVY METAL TRANSPORTER-RELATED"/>
    <property type="match status" value="1"/>
</dbReference>
<comment type="caution">
    <text evidence="3">The sequence shown here is derived from an EMBL/GenBank/DDBJ whole genome shotgun (WGS) entry which is preliminary data.</text>
</comment>
<keyword evidence="1" id="KW-0812">Transmembrane</keyword>
<dbReference type="OrthoDB" id="9798690at2"/>
<keyword evidence="1" id="KW-0472">Membrane</keyword>
<feature type="transmembrane region" description="Helical" evidence="1">
    <location>
        <begin position="59"/>
        <end position="80"/>
    </location>
</feature>
<protein>
    <submittedName>
        <fullName evidence="3">Sulfite exporter TauE/SafE family protein</fullName>
    </submittedName>
</protein>
<feature type="transmembrane region" description="Helical" evidence="1">
    <location>
        <begin position="87"/>
        <end position="109"/>
    </location>
</feature>
<reference evidence="3 4" key="1">
    <citation type="journal article" date="2010" name="Int. J. Syst. Evol. Microbiol.">
        <title>Thiohalobacter thiocyanaticus gen. nov., sp. nov., a moderately halophilic, sulfur-oxidizing gammaproteobacterium from hypersaline lakes, that utilizes thiocyanate.</title>
        <authorList>
            <person name="Sorokin D.Y."/>
            <person name="Kovaleva O.L."/>
            <person name="Tourova T.P."/>
            <person name="Muyzer G."/>
        </authorList>
    </citation>
    <scope>NUCLEOTIDE SEQUENCE [LARGE SCALE GENOMIC DNA]</scope>
    <source>
        <strain evidence="3 4">Hrh1</strain>
    </source>
</reference>
<keyword evidence="1" id="KW-1133">Transmembrane helix</keyword>
<name>A0A426QK91_9GAMM</name>
<evidence type="ECO:0000256" key="1">
    <source>
        <dbReference type="SAM" id="Phobius"/>
    </source>
</evidence>
<dbReference type="RefSeq" id="WP_125181519.1">
    <property type="nucleotide sequence ID" value="NZ_QZMU01000001.1"/>
</dbReference>
<sequence>MLSEANFIAAFLVGLLGGVHCVGMCGGIVGALSFGLPEATRQRPLAQLPYLVAYNGGRIGSYVMAGAAMGGISALAMHLLDVRQAQLVLQLFAGGFLILMGLYLAGWWLGLARVEGLGARLWRHIEPLGRRLLPVSTPAHAFVLGLIWGWLPCGLVYSVLIWTLSAGSAGQGALLMLGFGLGTLPNLLLMGVIAARMSGQWMEPEPGFRRAARGRSMNRQRRA</sequence>
<keyword evidence="4" id="KW-1185">Reference proteome</keyword>
<dbReference type="AlphaFoldDB" id="A0A426QK91"/>
<accession>A0A426QK91</accession>
<dbReference type="InterPro" id="IPR039447">
    <property type="entry name" value="UreH-like_TM_dom"/>
</dbReference>
<proteinExistence type="predicted"/>
<feature type="transmembrane region" description="Helical" evidence="1">
    <location>
        <begin position="174"/>
        <end position="195"/>
    </location>
</feature>
<dbReference type="Pfam" id="PF13386">
    <property type="entry name" value="DsbD_2"/>
    <property type="match status" value="1"/>
</dbReference>
<organism evidence="3 4">
    <name type="scientific">Thiohalobacter thiocyanaticus</name>
    <dbReference type="NCBI Taxonomy" id="585455"/>
    <lineage>
        <taxon>Bacteria</taxon>
        <taxon>Pseudomonadati</taxon>
        <taxon>Pseudomonadota</taxon>
        <taxon>Gammaproteobacteria</taxon>
        <taxon>Thiohalobacterales</taxon>
        <taxon>Thiohalobacteraceae</taxon>
        <taxon>Thiohalobacter</taxon>
    </lineage>
</organism>
<evidence type="ECO:0000259" key="2">
    <source>
        <dbReference type="Pfam" id="PF13386"/>
    </source>
</evidence>
<dbReference type="Proteomes" id="UP000287798">
    <property type="component" value="Unassembled WGS sequence"/>
</dbReference>
<dbReference type="PANTHER" id="PTHR42208:SF1">
    <property type="entry name" value="HEAVY METAL TRANSPORTER"/>
    <property type="match status" value="1"/>
</dbReference>
<evidence type="ECO:0000313" key="4">
    <source>
        <dbReference type="Proteomes" id="UP000287798"/>
    </source>
</evidence>
<feature type="domain" description="Urease accessory protein UreH-like transmembrane" evidence="2">
    <location>
        <begin position="9"/>
        <end position="200"/>
    </location>
</feature>